<keyword evidence="5" id="KW-0808">Transferase</keyword>
<evidence type="ECO:0000256" key="4">
    <source>
        <dbReference type="ARBA" id="ARBA00012483"/>
    </source>
</evidence>
<evidence type="ECO:0000256" key="12">
    <source>
        <dbReference type="ARBA" id="ARBA00022989"/>
    </source>
</evidence>
<evidence type="ECO:0000256" key="3">
    <source>
        <dbReference type="ARBA" id="ARBA00004906"/>
    </source>
</evidence>
<dbReference type="AlphaFoldDB" id="A0AAD4JAA9"/>
<evidence type="ECO:0000256" key="8">
    <source>
        <dbReference type="ARBA" id="ARBA00022729"/>
    </source>
</evidence>
<protein>
    <recommendedName>
        <fullName evidence="4">RING-type E3 ubiquitin transferase</fullName>
        <ecNumber evidence="4">2.3.2.27</ecNumber>
    </recommendedName>
</protein>
<dbReference type="GO" id="GO:0008270">
    <property type="term" value="F:zinc ion binding"/>
    <property type="evidence" value="ECO:0007669"/>
    <property type="project" value="UniProtKB-KW"/>
</dbReference>
<dbReference type="InterPro" id="IPR025287">
    <property type="entry name" value="WAK_GUB"/>
</dbReference>
<evidence type="ECO:0000256" key="6">
    <source>
        <dbReference type="ARBA" id="ARBA00022692"/>
    </source>
</evidence>
<comment type="subcellular location">
    <subcellularLocation>
        <location evidence="2">Membrane</location>
        <topology evidence="2">Single-pass membrane protein</topology>
    </subcellularLocation>
</comment>
<evidence type="ECO:0000259" key="18">
    <source>
        <dbReference type="PROSITE" id="PS50089"/>
    </source>
</evidence>
<evidence type="ECO:0000313" key="19">
    <source>
        <dbReference type="EMBL" id="KAH6830105.1"/>
    </source>
</evidence>
<dbReference type="GO" id="GO:0016020">
    <property type="term" value="C:membrane"/>
    <property type="evidence" value="ECO:0007669"/>
    <property type="project" value="UniProtKB-SubCell"/>
</dbReference>
<dbReference type="Proteomes" id="UP001190926">
    <property type="component" value="Unassembled WGS sequence"/>
</dbReference>
<dbReference type="GO" id="GO:0061630">
    <property type="term" value="F:ubiquitin protein ligase activity"/>
    <property type="evidence" value="ECO:0007669"/>
    <property type="project" value="UniProtKB-EC"/>
</dbReference>
<dbReference type="Pfam" id="PF13947">
    <property type="entry name" value="GUB_WAK_bind"/>
    <property type="match status" value="1"/>
</dbReference>
<dbReference type="EC" id="2.3.2.27" evidence="4"/>
<comment type="pathway">
    <text evidence="3">Protein modification; protein ubiquitination.</text>
</comment>
<feature type="signal peptide" evidence="17">
    <location>
        <begin position="1"/>
        <end position="19"/>
    </location>
</feature>
<keyword evidence="20" id="KW-1185">Reference proteome</keyword>
<evidence type="ECO:0000256" key="9">
    <source>
        <dbReference type="ARBA" id="ARBA00022771"/>
    </source>
</evidence>
<accession>A0AAD4JAA9</accession>
<evidence type="ECO:0000256" key="16">
    <source>
        <dbReference type="SAM" id="Phobius"/>
    </source>
</evidence>
<feature type="domain" description="RING-type" evidence="18">
    <location>
        <begin position="305"/>
        <end position="347"/>
    </location>
</feature>
<comment type="catalytic activity">
    <reaction evidence="1">
        <text>S-ubiquitinyl-[E2 ubiquitin-conjugating enzyme]-L-cysteine + [acceptor protein]-L-lysine = [E2 ubiquitin-conjugating enzyme]-L-cysteine + N(6)-ubiquitinyl-[acceptor protein]-L-lysine.</text>
        <dbReference type="EC" id="2.3.2.27"/>
    </reaction>
</comment>
<evidence type="ECO:0000256" key="13">
    <source>
        <dbReference type="ARBA" id="ARBA00023136"/>
    </source>
</evidence>
<keyword evidence="8 17" id="KW-0732">Signal</keyword>
<keyword evidence="12 16" id="KW-1133">Transmembrane helix</keyword>
<keyword evidence="13 16" id="KW-0472">Membrane</keyword>
<keyword evidence="10" id="KW-0833">Ubl conjugation pathway</keyword>
<feature type="transmembrane region" description="Helical" evidence="16">
    <location>
        <begin position="213"/>
        <end position="232"/>
    </location>
</feature>
<dbReference type="SUPFAM" id="SSF57850">
    <property type="entry name" value="RING/U-box"/>
    <property type="match status" value="1"/>
</dbReference>
<dbReference type="PROSITE" id="PS50089">
    <property type="entry name" value="ZF_RING_2"/>
    <property type="match status" value="1"/>
</dbReference>
<proteinExistence type="inferred from homology"/>
<evidence type="ECO:0000256" key="11">
    <source>
        <dbReference type="ARBA" id="ARBA00022833"/>
    </source>
</evidence>
<evidence type="ECO:0000256" key="10">
    <source>
        <dbReference type="ARBA" id="ARBA00022786"/>
    </source>
</evidence>
<evidence type="ECO:0000256" key="7">
    <source>
        <dbReference type="ARBA" id="ARBA00022723"/>
    </source>
</evidence>
<name>A0AAD4JAA9_PERFH</name>
<keyword evidence="6 16" id="KW-0812">Transmembrane</keyword>
<evidence type="ECO:0000256" key="15">
    <source>
        <dbReference type="PROSITE-ProRule" id="PRU00175"/>
    </source>
</evidence>
<feature type="chain" id="PRO_5042222298" description="RING-type E3 ubiquitin transferase" evidence="17">
    <location>
        <begin position="20"/>
        <end position="353"/>
    </location>
</feature>
<reference evidence="19 20" key="1">
    <citation type="journal article" date="2021" name="Nat. Commun.">
        <title>Incipient diploidization of the medicinal plant Perilla within 10,000 years.</title>
        <authorList>
            <person name="Zhang Y."/>
            <person name="Shen Q."/>
            <person name="Leng L."/>
            <person name="Zhang D."/>
            <person name="Chen S."/>
            <person name="Shi Y."/>
            <person name="Ning Z."/>
            <person name="Chen S."/>
        </authorList>
    </citation>
    <scope>NUCLEOTIDE SEQUENCE [LARGE SCALE GENOMIC DNA]</scope>
    <source>
        <strain evidence="20">cv. PC099</strain>
    </source>
</reference>
<comment type="caution">
    <text evidence="19">The sequence shown here is derived from an EMBL/GenBank/DDBJ whole genome shotgun (WGS) entry which is preliminary data.</text>
</comment>
<dbReference type="InterPro" id="IPR046948">
    <property type="entry name" value="ATL20-22-like"/>
</dbReference>
<evidence type="ECO:0000256" key="5">
    <source>
        <dbReference type="ARBA" id="ARBA00022679"/>
    </source>
</evidence>
<dbReference type="Pfam" id="PF13639">
    <property type="entry name" value="zf-RING_2"/>
    <property type="match status" value="1"/>
</dbReference>
<dbReference type="PANTHER" id="PTHR46279">
    <property type="entry name" value="RING/U-BOX SUPERFAMILY PROTEIN"/>
    <property type="match status" value="1"/>
</dbReference>
<evidence type="ECO:0000313" key="20">
    <source>
        <dbReference type="Proteomes" id="UP001190926"/>
    </source>
</evidence>
<evidence type="ECO:0000256" key="17">
    <source>
        <dbReference type="SAM" id="SignalP"/>
    </source>
</evidence>
<dbReference type="InterPro" id="IPR013083">
    <property type="entry name" value="Znf_RING/FYVE/PHD"/>
</dbReference>
<gene>
    <name evidence="19" type="ORF">C2S53_010643</name>
</gene>
<dbReference type="GO" id="GO:0030247">
    <property type="term" value="F:polysaccharide binding"/>
    <property type="evidence" value="ECO:0007669"/>
    <property type="project" value="InterPro"/>
</dbReference>
<evidence type="ECO:0000256" key="14">
    <source>
        <dbReference type="ARBA" id="ARBA00024209"/>
    </source>
</evidence>
<dbReference type="Gene3D" id="3.30.40.10">
    <property type="entry name" value="Zinc/RING finger domain, C3HC4 (zinc finger)"/>
    <property type="match status" value="1"/>
</dbReference>
<dbReference type="InterPro" id="IPR001841">
    <property type="entry name" value="Znf_RING"/>
</dbReference>
<sequence>MRILKLVIFIFLNIPVIHALDINCPNSYCGSNPYSIKYPFKLQGQQPQVCSHYLNLACTYQNNTILNIPFSGDFHVADIFYYTRSIILRDPQNCLAKRLMNLNLSSSHFAAAYYQNYTFYNCLIDKLIYPDDITPIDCLSNFPNVTVASSNVLPTEVMRSNGCSKIVTKEIPIAEYDIFSNLKLTWDAPSCIECDDFVAPNQDESQSKLSKPIGLVILIPLVIIVAFLAASYKRVADQRNRANSTAGRTTTGEATLTQETTTNVAVMLPQSGPDGQSSYLKTMMVSTFLEGNYGSLEGHDQDTSCTICLEEYSPPDIIRCLTSCYHYFHAKCIDQWFQDNSSCPVCRTSIFNV</sequence>
<evidence type="ECO:0000256" key="2">
    <source>
        <dbReference type="ARBA" id="ARBA00004167"/>
    </source>
</evidence>
<dbReference type="SMART" id="SM00184">
    <property type="entry name" value="RING"/>
    <property type="match status" value="1"/>
</dbReference>
<keyword evidence="9 15" id="KW-0863">Zinc-finger</keyword>
<dbReference type="EMBL" id="SDAM02000101">
    <property type="protein sequence ID" value="KAH6830105.1"/>
    <property type="molecule type" value="Genomic_DNA"/>
</dbReference>
<organism evidence="19 20">
    <name type="scientific">Perilla frutescens var. hirtella</name>
    <name type="common">Perilla citriodora</name>
    <name type="synonym">Perilla setoyensis</name>
    <dbReference type="NCBI Taxonomy" id="608512"/>
    <lineage>
        <taxon>Eukaryota</taxon>
        <taxon>Viridiplantae</taxon>
        <taxon>Streptophyta</taxon>
        <taxon>Embryophyta</taxon>
        <taxon>Tracheophyta</taxon>
        <taxon>Spermatophyta</taxon>
        <taxon>Magnoliopsida</taxon>
        <taxon>eudicotyledons</taxon>
        <taxon>Gunneridae</taxon>
        <taxon>Pentapetalae</taxon>
        <taxon>asterids</taxon>
        <taxon>lamiids</taxon>
        <taxon>Lamiales</taxon>
        <taxon>Lamiaceae</taxon>
        <taxon>Nepetoideae</taxon>
        <taxon>Elsholtzieae</taxon>
        <taxon>Perilla</taxon>
    </lineage>
</organism>
<keyword evidence="11" id="KW-0862">Zinc</keyword>
<dbReference type="PANTHER" id="PTHR46279:SF2">
    <property type="entry name" value="RING-H2 FINGER PROTEIN ATL21A-RELATED"/>
    <property type="match status" value="1"/>
</dbReference>
<evidence type="ECO:0000256" key="1">
    <source>
        <dbReference type="ARBA" id="ARBA00000900"/>
    </source>
</evidence>
<keyword evidence="7" id="KW-0479">Metal-binding</keyword>
<comment type="similarity">
    <text evidence="14">Belongs to the RING-type zinc finger family. ATL subfamily.</text>
</comment>